<organism evidence="1 2">
    <name type="scientific">Phytophthora nicotianae P1569</name>
    <dbReference type="NCBI Taxonomy" id="1317065"/>
    <lineage>
        <taxon>Eukaryota</taxon>
        <taxon>Sar</taxon>
        <taxon>Stramenopiles</taxon>
        <taxon>Oomycota</taxon>
        <taxon>Peronosporomycetes</taxon>
        <taxon>Peronosporales</taxon>
        <taxon>Peronosporaceae</taxon>
        <taxon>Phytophthora</taxon>
    </lineage>
</organism>
<dbReference type="SUPFAM" id="SSF56672">
    <property type="entry name" value="DNA/RNA polymerases"/>
    <property type="match status" value="1"/>
</dbReference>
<dbReference type="HOGENOM" id="CLU_744896_0_0_1"/>
<dbReference type="Pfam" id="PF13650">
    <property type="entry name" value="Asp_protease_2"/>
    <property type="match status" value="1"/>
</dbReference>
<proteinExistence type="predicted"/>
<dbReference type="PANTHER" id="PTHR15503:SF22">
    <property type="entry name" value="TRANSPOSON TY3-I GAG POLYPROTEIN"/>
    <property type="match status" value="1"/>
</dbReference>
<dbReference type="OrthoDB" id="125956at2759"/>
<gene>
    <name evidence="1" type="ORF">F443_16375</name>
</gene>
<comment type="caution">
    <text evidence="1">The sequence shown here is derived from an EMBL/GenBank/DDBJ whole genome shotgun (WGS) entry which is preliminary data.</text>
</comment>
<dbReference type="eggNOG" id="KOG0017">
    <property type="taxonomic scope" value="Eukaryota"/>
</dbReference>
<dbReference type="InterPro" id="IPR043502">
    <property type="entry name" value="DNA/RNA_pol_sf"/>
</dbReference>
<dbReference type="FunFam" id="3.10.10.10:FF:000002">
    <property type="entry name" value="Retrovirus-related Pol polyprotein from transposon 17.6-like protein"/>
    <property type="match status" value="1"/>
</dbReference>
<keyword evidence="2" id="KW-1185">Reference proteome</keyword>
<evidence type="ECO:0008006" key="3">
    <source>
        <dbReference type="Google" id="ProtNLM"/>
    </source>
</evidence>
<protein>
    <recommendedName>
        <fullName evidence="3">Peptidase A2 domain-containing protein</fullName>
    </recommendedName>
</protein>
<evidence type="ECO:0000313" key="1">
    <source>
        <dbReference type="EMBL" id="ETI37757.1"/>
    </source>
</evidence>
<dbReference type="InterPro" id="IPR021109">
    <property type="entry name" value="Peptidase_aspartic_dom_sf"/>
</dbReference>
<dbReference type="EMBL" id="ANIZ01002876">
    <property type="protein sequence ID" value="ETI37757.1"/>
    <property type="molecule type" value="Genomic_DNA"/>
</dbReference>
<dbReference type="Gene3D" id="3.10.10.10">
    <property type="entry name" value="HIV Type 1 Reverse Transcriptase, subunit A, domain 1"/>
    <property type="match status" value="1"/>
</dbReference>
<dbReference type="Proteomes" id="UP000018721">
    <property type="component" value="Unassembled WGS sequence"/>
</dbReference>
<dbReference type="InterPro" id="IPR032567">
    <property type="entry name" value="RTL1-rel"/>
</dbReference>
<dbReference type="AlphaFoldDB" id="V9EI58"/>
<dbReference type="Gene3D" id="2.40.70.10">
    <property type="entry name" value="Acid Proteases"/>
    <property type="match status" value="1"/>
</dbReference>
<dbReference type="PANTHER" id="PTHR15503">
    <property type="entry name" value="LDOC1 RELATED"/>
    <property type="match status" value="1"/>
</dbReference>
<name>V9EI58_PHYNI</name>
<dbReference type="SUPFAM" id="SSF50630">
    <property type="entry name" value="Acid proteases"/>
    <property type="match status" value="1"/>
</dbReference>
<accession>V9EI58</accession>
<sequence>MQALSDGYIDCCPSEMLADTGAIVSLVDRRVLRRLRRDSESLRPYGGTLDSVSGHAIRVRGVIDLPVTLGTLEKTLPFVVTDHLFVDAILGTDSLKAFRAVIDLEEQPMTLKETGDVIPLGVARVEETYAATISSSDKSVVLVEGVPGADDSLRVARTLCTVTDGTVLVEVCNASTEEVEDGTGAYLAAVTIVPDSAFTSEALEREGTPENISAVLSVSSRNAETRVETEEPEMIAAMKDGGDDDFEVDFQDSSLGAKQRRLFVEMLKDMRDLFVETSKKPGRTELLRFSIDTGTHAPIKQPPYRVSKAEGDVMESEIQEYLDLGLIRPSTSPWASPVLMIRKPDGGIRFCIDYRKLNAVTVKDSYPMPCLG</sequence>
<evidence type="ECO:0000313" key="2">
    <source>
        <dbReference type="Proteomes" id="UP000018721"/>
    </source>
</evidence>
<reference evidence="1 2" key="1">
    <citation type="submission" date="2013-11" db="EMBL/GenBank/DDBJ databases">
        <title>The Genome Sequence of Phytophthora parasitica P1569.</title>
        <authorList>
            <consortium name="The Broad Institute Genomics Platform"/>
            <person name="Russ C."/>
            <person name="Tyler B."/>
            <person name="Panabieres F."/>
            <person name="Shan W."/>
            <person name="Tripathy S."/>
            <person name="Grunwald N."/>
            <person name="Machado M."/>
            <person name="Johnson C.S."/>
            <person name="Arredondo F."/>
            <person name="Hong C."/>
            <person name="Coffey M."/>
            <person name="Young S.K."/>
            <person name="Zeng Q."/>
            <person name="Gargeya S."/>
            <person name="Fitzgerald M."/>
            <person name="Abouelleil A."/>
            <person name="Alvarado L."/>
            <person name="Chapman S.B."/>
            <person name="Gainer-Dewar J."/>
            <person name="Goldberg J."/>
            <person name="Griggs A."/>
            <person name="Gujja S."/>
            <person name="Hansen M."/>
            <person name="Howarth C."/>
            <person name="Imamovic A."/>
            <person name="Ireland A."/>
            <person name="Larimer J."/>
            <person name="McCowan C."/>
            <person name="Murphy C."/>
            <person name="Pearson M."/>
            <person name="Poon T.W."/>
            <person name="Priest M."/>
            <person name="Roberts A."/>
            <person name="Saif S."/>
            <person name="Shea T."/>
            <person name="Sykes S."/>
            <person name="Wortman J."/>
            <person name="Nusbaum C."/>
            <person name="Birren B."/>
        </authorList>
    </citation>
    <scope>NUCLEOTIDE SEQUENCE [LARGE SCALE GENOMIC DNA]</scope>
    <source>
        <strain evidence="1 2">P1569</strain>
    </source>
</reference>